<organism evidence="1 2">
    <name type="scientific">Catenovulum agarivorans DS-2</name>
    <dbReference type="NCBI Taxonomy" id="1328313"/>
    <lineage>
        <taxon>Bacteria</taxon>
        <taxon>Pseudomonadati</taxon>
        <taxon>Pseudomonadota</taxon>
        <taxon>Gammaproteobacteria</taxon>
        <taxon>Alteromonadales</taxon>
        <taxon>Alteromonadaceae</taxon>
        <taxon>Catenovulum</taxon>
    </lineage>
</organism>
<sequence length="291" mass="33358">MLFEKHKLNRQTQFNYVWLNHQQQQHKLSFSLSNKKLFGLFRKFKLYQPHLAQRFVYIQMQKALSQWPNKKQRVKIISRPNDLKIVAYGSTQPPQELINHLLQVQAQAQQTYLARNTYSQMTNTFGSKVVKPDHMRIAKESLEFVSPIVEHIPQEQSGYITRDSINYVLSWIQSIPYSALENRSDSMGLGFNPPNKLLFENQGDCDSKSTLFAAIMRAFVPNLGIVMVYLPNHAMVGLQIPYSQKDEYIEINGNYYVLAEPTGPAILPLAEIGSESKRAIDAGSFTAESMP</sequence>
<gene>
    <name evidence="1" type="ORF">DS2_03640</name>
</gene>
<comment type="caution">
    <text evidence="1">The sequence shown here is derived from an EMBL/GenBank/DDBJ whole genome shotgun (WGS) entry which is preliminary data.</text>
</comment>
<reference evidence="1 2" key="1">
    <citation type="journal article" date="2014" name="Genome Announc.">
        <title>Draft Genome Sequence of the Agar-Degrading Bacterium Catenovulum sp. Strain DS-2, Isolated from Intestines of Haliotis diversicolor.</title>
        <authorList>
            <person name="Shan D."/>
            <person name="Li X."/>
            <person name="Gu Z."/>
            <person name="Wei G."/>
            <person name="Gao Z."/>
            <person name="Shao Z."/>
        </authorList>
    </citation>
    <scope>NUCLEOTIDE SEQUENCE [LARGE SCALE GENOMIC DNA]</scope>
    <source>
        <strain evidence="1 2">DS-2</strain>
    </source>
</reference>
<dbReference type="EMBL" id="ARZY01000004">
    <property type="protein sequence ID" value="EWH11570.1"/>
    <property type="molecule type" value="Genomic_DNA"/>
</dbReference>
<accession>W7R1T5</accession>
<proteinExistence type="predicted"/>
<dbReference type="Proteomes" id="UP000019276">
    <property type="component" value="Unassembled WGS sequence"/>
</dbReference>
<keyword evidence="2" id="KW-1185">Reference proteome</keyword>
<evidence type="ECO:0000313" key="1">
    <source>
        <dbReference type="EMBL" id="EWH11570.1"/>
    </source>
</evidence>
<evidence type="ECO:0008006" key="3">
    <source>
        <dbReference type="Google" id="ProtNLM"/>
    </source>
</evidence>
<name>W7R1T5_9ALTE</name>
<dbReference type="AlphaFoldDB" id="W7R1T5"/>
<protein>
    <recommendedName>
        <fullName evidence="3">Transglutaminase-like domain-containing protein</fullName>
    </recommendedName>
</protein>
<dbReference type="eggNOG" id="ENOG5031DN4">
    <property type="taxonomic scope" value="Bacteria"/>
</dbReference>
<dbReference type="STRING" id="1328313.DS2_03640"/>
<evidence type="ECO:0000313" key="2">
    <source>
        <dbReference type="Proteomes" id="UP000019276"/>
    </source>
</evidence>